<dbReference type="GO" id="GO:0003677">
    <property type="term" value="F:DNA binding"/>
    <property type="evidence" value="ECO:0007669"/>
    <property type="project" value="InterPro"/>
</dbReference>
<feature type="compositionally biased region" description="Pro residues" evidence="1">
    <location>
        <begin position="203"/>
        <end position="220"/>
    </location>
</feature>
<organism evidence="3 4">
    <name type="scientific">Archangium violaceum Cb vi76</name>
    <dbReference type="NCBI Taxonomy" id="1406225"/>
    <lineage>
        <taxon>Bacteria</taxon>
        <taxon>Pseudomonadati</taxon>
        <taxon>Myxococcota</taxon>
        <taxon>Myxococcia</taxon>
        <taxon>Myxococcales</taxon>
        <taxon>Cystobacterineae</taxon>
        <taxon>Archangiaceae</taxon>
        <taxon>Archangium</taxon>
    </lineage>
</organism>
<dbReference type="InterPro" id="IPR050400">
    <property type="entry name" value="Bact_Cytoskel_RodZ"/>
</dbReference>
<sequence>MKHFEQQSYYELLEVAVTASEDQILDAYARAMETYSPDSIAVYTLADPEQLEALRERLTQAMEVLCALERRIEYDRKIGVTRSPEELARLRAESLKRAAETATDTAPANGAGEAPVTQAAAPAEPVAEVKPEVQARPATEEEELPEAEVVSGEVVAEAEPVVASEPVAEVEPVAASEPVAEVEPVAASEPVAAEAKPTIQNPPAEPPVAVTPPEPKPGPGPVAASAVPEDEVPAADPSEPTAAPAASTPPSAGPTPAALPLVPLAAKPGHLHRSLTPAPISGLKPAIHARPMASTARHGSTVPPPLPPRNGLRAPVRPEAESARPAPPPSATRPNGQQLGEAPVLAEASAIANAESALALVSAKARDSRTRLKTVVDIPSDAEFNGELLRRVRESRNLSLPMLADRTRISSRHVENIEADRYDILPASVYLRGMLMSIARELGLDPLRVSKSYMGLVASGEKKAR</sequence>
<feature type="compositionally biased region" description="Low complexity" evidence="1">
    <location>
        <begin position="234"/>
        <end position="265"/>
    </location>
</feature>
<gene>
    <name evidence="3" type="ORF">Q664_16210</name>
</gene>
<name>A0A084SV59_9BACT</name>
<dbReference type="PROSITE" id="PS50076">
    <property type="entry name" value="DNAJ_2"/>
    <property type="match status" value="1"/>
</dbReference>
<dbReference type="CDD" id="cd00093">
    <property type="entry name" value="HTH_XRE"/>
    <property type="match status" value="1"/>
</dbReference>
<feature type="region of interest" description="Disordered" evidence="1">
    <location>
        <begin position="291"/>
        <end position="337"/>
    </location>
</feature>
<feature type="compositionally biased region" description="Low complexity" evidence="1">
    <location>
        <begin position="168"/>
        <end position="195"/>
    </location>
</feature>
<dbReference type="InterPro" id="IPR001387">
    <property type="entry name" value="Cro/C1-type_HTH"/>
</dbReference>
<dbReference type="Gene3D" id="1.10.287.110">
    <property type="entry name" value="DnaJ domain"/>
    <property type="match status" value="1"/>
</dbReference>
<reference evidence="3 4" key="1">
    <citation type="submission" date="2014-07" db="EMBL/GenBank/DDBJ databases">
        <title>Draft Genome Sequence of Gephyronic Acid Producer, Cystobacter violaceus Strain Cb vi76.</title>
        <authorList>
            <person name="Stevens D.C."/>
            <person name="Young J."/>
            <person name="Carmichael R."/>
            <person name="Tan J."/>
            <person name="Taylor R.E."/>
        </authorList>
    </citation>
    <scope>NUCLEOTIDE SEQUENCE [LARGE SCALE GENOMIC DNA]</scope>
    <source>
        <strain evidence="3 4">Cb vi76</strain>
    </source>
</reference>
<dbReference type="SUPFAM" id="SSF46565">
    <property type="entry name" value="Chaperone J-domain"/>
    <property type="match status" value="1"/>
</dbReference>
<dbReference type="SUPFAM" id="SSF47413">
    <property type="entry name" value="lambda repressor-like DNA-binding domains"/>
    <property type="match status" value="1"/>
</dbReference>
<accession>A0A084SV59</accession>
<proteinExistence type="predicted"/>
<dbReference type="PANTHER" id="PTHR34475">
    <property type="match status" value="1"/>
</dbReference>
<dbReference type="AlphaFoldDB" id="A0A084SV59"/>
<feature type="compositionally biased region" description="Low complexity" evidence="1">
    <location>
        <begin position="110"/>
        <end position="126"/>
    </location>
</feature>
<dbReference type="Gene3D" id="1.10.260.40">
    <property type="entry name" value="lambda repressor-like DNA-binding domains"/>
    <property type="match status" value="1"/>
</dbReference>
<dbReference type="Proteomes" id="UP000028547">
    <property type="component" value="Unassembled WGS sequence"/>
</dbReference>
<feature type="domain" description="J" evidence="2">
    <location>
        <begin position="8"/>
        <end position="78"/>
    </location>
</feature>
<evidence type="ECO:0000313" key="4">
    <source>
        <dbReference type="Proteomes" id="UP000028547"/>
    </source>
</evidence>
<dbReference type="InterPro" id="IPR010982">
    <property type="entry name" value="Lambda_DNA-bd_dom_sf"/>
</dbReference>
<dbReference type="InterPro" id="IPR036869">
    <property type="entry name" value="J_dom_sf"/>
</dbReference>
<evidence type="ECO:0000259" key="2">
    <source>
        <dbReference type="PROSITE" id="PS50076"/>
    </source>
</evidence>
<dbReference type="EMBL" id="JPMI01000098">
    <property type="protein sequence ID" value="KFA92344.1"/>
    <property type="molecule type" value="Genomic_DNA"/>
</dbReference>
<dbReference type="PANTHER" id="PTHR34475:SF1">
    <property type="entry name" value="CYTOSKELETON PROTEIN RODZ"/>
    <property type="match status" value="1"/>
</dbReference>
<evidence type="ECO:0000256" key="1">
    <source>
        <dbReference type="SAM" id="MobiDB-lite"/>
    </source>
</evidence>
<feature type="region of interest" description="Disordered" evidence="1">
    <location>
        <begin position="98"/>
        <end position="152"/>
    </location>
</feature>
<protein>
    <recommendedName>
        <fullName evidence="2">J domain-containing protein</fullName>
    </recommendedName>
</protein>
<comment type="caution">
    <text evidence="3">The sequence shown here is derived from an EMBL/GenBank/DDBJ whole genome shotgun (WGS) entry which is preliminary data.</text>
</comment>
<dbReference type="Pfam" id="PF13413">
    <property type="entry name" value="HTH_25"/>
    <property type="match status" value="1"/>
</dbReference>
<feature type="region of interest" description="Disordered" evidence="1">
    <location>
        <begin position="168"/>
        <end position="265"/>
    </location>
</feature>
<evidence type="ECO:0000313" key="3">
    <source>
        <dbReference type="EMBL" id="KFA92344.1"/>
    </source>
</evidence>
<dbReference type="InterPro" id="IPR001623">
    <property type="entry name" value="DnaJ_domain"/>
</dbReference>
<dbReference type="Pfam" id="PF00226">
    <property type="entry name" value="DnaJ"/>
    <property type="match status" value="1"/>
</dbReference>